<dbReference type="EMBL" id="CM046112">
    <property type="protein sequence ID" value="KAI8429287.1"/>
    <property type="molecule type" value="Genomic_DNA"/>
</dbReference>
<keyword evidence="2" id="KW-1185">Reference proteome</keyword>
<evidence type="ECO:0000313" key="2">
    <source>
        <dbReference type="Proteomes" id="UP001064048"/>
    </source>
</evidence>
<proteinExistence type="predicted"/>
<gene>
    <name evidence="1" type="ORF">MSG28_007788</name>
</gene>
<sequence>MKSSLLLQRINNRRSKVTVEDWSQGRFTSTKIQTSRDVVRNAKEFDKQDPNEDKRSIKRRLGNLTVSCST</sequence>
<name>A0ACC0JZ62_CHOFU</name>
<organism evidence="1 2">
    <name type="scientific">Choristoneura fumiferana</name>
    <name type="common">Spruce budworm moth</name>
    <name type="synonym">Archips fumiferana</name>
    <dbReference type="NCBI Taxonomy" id="7141"/>
    <lineage>
        <taxon>Eukaryota</taxon>
        <taxon>Metazoa</taxon>
        <taxon>Ecdysozoa</taxon>
        <taxon>Arthropoda</taxon>
        <taxon>Hexapoda</taxon>
        <taxon>Insecta</taxon>
        <taxon>Pterygota</taxon>
        <taxon>Neoptera</taxon>
        <taxon>Endopterygota</taxon>
        <taxon>Lepidoptera</taxon>
        <taxon>Glossata</taxon>
        <taxon>Ditrysia</taxon>
        <taxon>Tortricoidea</taxon>
        <taxon>Tortricidae</taxon>
        <taxon>Tortricinae</taxon>
        <taxon>Choristoneura</taxon>
    </lineage>
</organism>
<comment type="caution">
    <text evidence="1">The sequence shown here is derived from an EMBL/GenBank/DDBJ whole genome shotgun (WGS) entry which is preliminary data.</text>
</comment>
<reference evidence="1 2" key="1">
    <citation type="journal article" date="2022" name="Genome Biol. Evol.">
        <title>The Spruce Budworm Genome: Reconstructing the Evolutionary History of Antifreeze Proteins.</title>
        <authorList>
            <person name="Beliveau C."/>
            <person name="Gagne P."/>
            <person name="Picq S."/>
            <person name="Vernygora O."/>
            <person name="Keeling C.I."/>
            <person name="Pinkney K."/>
            <person name="Doucet D."/>
            <person name="Wen F."/>
            <person name="Johnston J.S."/>
            <person name="Maaroufi H."/>
            <person name="Boyle B."/>
            <person name="Laroche J."/>
            <person name="Dewar K."/>
            <person name="Juretic N."/>
            <person name="Blackburn G."/>
            <person name="Nisole A."/>
            <person name="Brunet B."/>
            <person name="Brandao M."/>
            <person name="Lumley L."/>
            <person name="Duan J."/>
            <person name="Quan G."/>
            <person name="Lucarotti C.J."/>
            <person name="Roe A.D."/>
            <person name="Sperling F.A.H."/>
            <person name="Levesque R.C."/>
            <person name="Cusson M."/>
        </authorList>
    </citation>
    <scope>NUCLEOTIDE SEQUENCE [LARGE SCALE GENOMIC DNA]</scope>
    <source>
        <strain evidence="1">Glfc:IPQL:Cfum</strain>
    </source>
</reference>
<dbReference type="Proteomes" id="UP001064048">
    <property type="component" value="Chromosome 12"/>
</dbReference>
<protein>
    <submittedName>
        <fullName evidence="1">Uncharacterized protein</fullName>
    </submittedName>
</protein>
<evidence type="ECO:0000313" key="1">
    <source>
        <dbReference type="EMBL" id="KAI8429287.1"/>
    </source>
</evidence>
<accession>A0ACC0JZ62</accession>